<gene>
    <name evidence="2" type="ORF">LIER_04969</name>
</gene>
<reference evidence="2 3" key="1">
    <citation type="submission" date="2024-01" db="EMBL/GenBank/DDBJ databases">
        <title>The complete chloroplast genome sequence of Lithospermum erythrorhizon: insights into the phylogenetic relationship among Boraginaceae species and the maternal lineages of purple gromwells.</title>
        <authorList>
            <person name="Okada T."/>
            <person name="Watanabe K."/>
        </authorList>
    </citation>
    <scope>NUCLEOTIDE SEQUENCE [LARGE SCALE GENOMIC DNA]</scope>
</reference>
<dbReference type="Proteomes" id="UP001454036">
    <property type="component" value="Unassembled WGS sequence"/>
</dbReference>
<keyword evidence="1" id="KW-0175">Coiled coil</keyword>
<sequence>MEVYGDMCRHLIQVANAGFELARRVDFLGKENKDLRAQAPSKKTASLEEELAKVRGQLAKSQRINVLLNTEKKKLMEDYLGLPKKHEEVTSQQHKLKVESSGFDIQIAQLSGYRDAALAEASRATQEAKRIEDEVKHLQDTVSQHPKELWAAIENFKQSVEFEGALSAIV</sequence>
<accession>A0AAV3NYY7</accession>
<proteinExistence type="predicted"/>
<comment type="caution">
    <text evidence="2">The sequence shown here is derived from an EMBL/GenBank/DDBJ whole genome shotgun (WGS) entry which is preliminary data.</text>
</comment>
<name>A0AAV3NYY7_LITER</name>
<protein>
    <submittedName>
        <fullName evidence="2">Uncharacterized protein</fullName>
    </submittedName>
</protein>
<keyword evidence="3" id="KW-1185">Reference proteome</keyword>
<evidence type="ECO:0000313" key="3">
    <source>
        <dbReference type="Proteomes" id="UP001454036"/>
    </source>
</evidence>
<dbReference type="AlphaFoldDB" id="A0AAV3NYY7"/>
<dbReference type="EMBL" id="BAABME010000660">
    <property type="protein sequence ID" value="GAA0144549.1"/>
    <property type="molecule type" value="Genomic_DNA"/>
</dbReference>
<evidence type="ECO:0000256" key="1">
    <source>
        <dbReference type="SAM" id="Coils"/>
    </source>
</evidence>
<organism evidence="2 3">
    <name type="scientific">Lithospermum erythrorhizon</name>
    <name type="common">Purple gromwell</name>
    <name type="synonym">Lithospermum officinale var. erythrorhizon</name>
    <dbReference type="NCBI Taxonomy" id="34254"/>
    <lineage>
        <taxon>Eukaryota</taxon>
        <taxon>Viridiplantae</taxon>
        <taxon>Streptophyta</taxon>
        <taxon>Embryophyta</taxon>
        <taxon>Tracheophyta</taxon>
        <taxon>Spermatophyta</taxon>
        <taxon>Magnoliopsida</taxon>
        <taxon>eudicotyledons</taxon>
        <taxon>Gunneridae</taxon>
        <taxon>Pentapetalae</taxon>
        <taxon>asterids</taxon>
        <taxon>lamiids</taxon>
        <taxon>Boraginales</taxon>
        <taxon>Boraginaceae</taxon>
        <taxon>Boraginoideae</taxon>
        <taxon>Lithospermeae</taxon>
        <taxon>Lithospermum</taxon>
    </lineage>
</organism>
<feature type="coiled-coil region" evidence="1">
    <location>
        <begin position="114"/>
        <end position="141"/>
    </location>
</feature>
<evidence type="ECO:0000313" key="2">
    <source>
        <dbReference type="EMBL" id="GAA0144549.1"/>
    </source>
</evidence>